<dbReference type="GO" id="GO:0046521">
    <property type="term" value="P:sphingoid catabolic process"/>
    <property type="evidence" value="ECO:0007669"/>
    <property type="project" value="TreeGrafter"/>
</dbReference>
<feature type="transmembrane region" description="Helical" evidence="1">
    <location>
        <begin position="63"/>
        <end position="86"/>
    </location>
</feature>
<feature type="transmembrane region" description="Helical" evidence="1">
    <location>
        <begin position="20"/>
        <end position="43"/>
    </location>
</feature>
<protein>
    <submittedName>
        <fullName evidence="2">Uncharacterized membrane protein YGL010W</fullName>
    </submittedName>
</protein>
<dbReference type="InterPro" id="IPR009305">
    <property type="entry name" value="Mpo1-like"/>
</dbReference>
<feature type="transmembrane region" description="Helical" evidence="1">
    <location>
        <begin position="136"/>
        <end position="153"/>
    </location>
</feature>
<evidence type="ECO:0000313" key="3">
    <source>
        <dbReference type="Proteomes" id="UP000189935"/>
    </source>
</evidence>
<proteinExistence type="predicted"/>
<keyword evidence="1" id="KW-1133">Transmembrane helix</keyword>
<evidence type="ECO:0000313" key="2">
    <source>
        <dbReference type="EMBL" id="SHK53276.1"/>
    </source>
</evidence>
<sequence length="187" mass="20297">MNSFFRRQLADYVEYHRDPWNCAMHVLGIVLLFLGAVLPLSSLPVPAFGAQANAATIAVLPVLIYWLLLDAALGTAIVGAAVLLLLAAAMIVNHTTAAGMWSITAVLIMIGIASQIVGHRVFERRQPALVDNPSHLLLGPMFVMAKLFIALGFRRDLAAIIQQVPKITPHGSLQYSEQLHGEPHPHT</sequence>
<dbReference type="AlphaFoldDB" id="A0A1M6T8R1"/>
<dbReference type="PANTHER" id="PTHR28026">
    <property type="entry name" value="DUF962 DOMAIN PROTEIN (AFU_ORTHOLOGUE AFUA_8G05310)"/>
    <property type="match status" value="1"/>
</dbReference>
<keyword evidence="1" id="KW-0812">Transmembrane</keyword>
<reference evidence="2 3" key="1">
    <citation type="submission" date="2016-11" db="EMBL/GenBank/DDBJ databases">
        <authorList>
            <person name="Jaros S."/>
            <person name="Januszkiewicz K."/>
            <person name="Wedrychowicz H."/>
        </authorList>
    </citation>
    <scope>NUCLEOTIDE SEQUENCE [LARGE SCALE GENOMIC DNA]</scope>
    <source>
        <strain evidence="2 3">GAS499</strain>
    </source>
</reference>
<name>A0A1M6T8R1_9BRAD</name>
<evidence type="ECO:0000256" key="1">
    <source>
        <dbReference type="SAM" id="Phobius"/>
    </source>
</evidence>
<dbReference type="Proteomes" id="UP000189935">
    <property type="component" value="Chromosome I"/>
</dbReference>
<gene>
    <name evidence="2" type="ORF">SAMN05444159_3504</name>
</gene>
<dbReference type="PANTHER" id="PTHR28026:SF9">
    <property type="entry name" value="2-HYDROXY-PALMITIC ACID DIOXYGENASE MPO1"/>
    <property type="match status" value="1"/>
</dbReference>
<dbReference type="RefSeq" id="WP_079539768.1">
    <property type="nucleotide sequence ID" value="NZ_LT670844.1"/>
</dbReference>
<dbReference type="EMBL" id="LT670844">
    <property type="protein sequence ID" value="SHK53276.1"/>
    <property type="molecule type" value="Genomic_DNA"/>
</dbReference>
<dbReference type="OrthoDB" id="5515308at2"/>
<dbReference type="GO" id="GO:0016020">
    <property type="term" value="C:membrane"/>
    <property type="evidence" value="ECO:0007669"/>
    <property type="project" value="GOC"/>
</dbReference>
<accession>A0A1M6T8R1</accession>
<feature type="transmembrane region" description="Helical" evidence="1">
    <location>
        <begin position="98"/>
        <end position="116"/>
    </location>
</feature>
<dbReference type="Pfam" id="PF06127">
    <property type="entry name" value="Mpo1-like"/>
    <property type="match status" value="1"/>
</dbReference>
<keyword evidence="1" id="KW-0472">Membrane</keyword>
<organism evidence="2 3">
    <name type="scientific">Bradyrhizobium lablabi</name>
    <dbReference type="NCBI Taxonomy" id="722472"/>
    <lineage>
        <taxon>Bacteria</taxon>
        <taxon>Pseudomonadati</taxon>
        <taxon>Pseudomonadota</taxon>
        <taxon>Alphaproteobacteria</taxon>
        <taxon>Hyphomicrobiales</taxon>
        <taxon>Nitrobacteraceae</taxon>
        <taxon>Bradyrhizobium</taxon>
    </lineage>
</organism>